<evidence type="ECO:0000313" key="3">
    <source>
        <dbReference type="EMBL" id="MCI02157.1"/>
    </source>
</evidence>
<dbReference type="InterPro" id="IPR058192">
    <property type="entry name" value="WHD_ROQ1-like"/>
</dbReference>
<accession>A0A392NQK7</accession>
<reference evidence="3 4" key="1">
    <citation type="journal article" date="2018" name="Front. Plant Sci.">
        <title>Red Clover (Trifolium pratense) and Zigzag Clover (T. medium) - A Picture of Genomic Similarities and Differences.</title>
        <authorList>
            <person name="Dluhosova J."/>
            <person name="Istvanek J."/>
            <person name="Nedelnik J."/>
            <person name="Repkova J."/>
        </authorList>
    </citation>
    <scope>NUCLEOTIDE SEQUENCE [LARGE SCALE GENOMIC DNA]</scope>
    <source>
        <strain evidence="4">cv. 10/8</strain>
        <tissue evidence="3">Leaf</tissue>
    </source>
</reference>
<organism evidence="3 4">
    <name type="scientific">Trifolium medium</name>
    <dbReference type="NCBI Taxonomy" id="97028"/>
    <lineage>
        <taxon>Eukaryota</taxon>
        <taxon>Viridiplantae</taxon>
        <taxon>Streptophyta</taxon>
        <taxon>Embryophyta</taxon>
        <taxon>Tracheophyta</taxon>
        <taxon>Spermatophyta</taxon>
        <taxon>Magnoliopsida</taxon>
        <taxon>eudicotyledons</taxon>
        <taxon>Gunneridae</taxon>
        <taxon>Pentapetalae</taxon>
        <taxon>rosids</taxon>
        <taxon>fabids</taxon>
        <taxon>Fabales</taxon>
        <taxon>Fabaceae</taxon>
        <taxon>Papilionoideae</taxon>
        <taxon>50 kb inversion clade</taxon>
        <taxon>NPAAA clade</taxon>
        <taxon>Hologalegina</taxon>
        <taxon>IRL clade</taxon>
        <taxon>Trifolieae</taxon>
        <taxon>Trifolium</taxon>
    </lineage>
</organism>
<keyword evidence="1" id="KW-0677">Repeat</keyword>
<comment type="caution">
    <text evidence="3">The sequence shown here is derived from an EMBL/GenBank/DDBJ whole genome shotgun (WGS) entry which is preliminary data.</text>
</comment>
<keyword evidence="4" id="KW-1185">Reference proteome</keyword>
<evidence type="ECO:0000259" key="2">
    <source>
        <dbReference type="Pfam" id="PF23282"/>
    </source>
</evidence>
<dbReference type="PANTHER" id="PTHR11017:SF562">
    <property type="entry name" value="ADP-RIBOSYL CYCLASE_CYCLIC ADP-RIBOSE HYDROLASE"/>
    <property type="match status" value="1"/>
</dbReference>
<protein>
    <submittedName>
        <fullName evidence="3">Disease resistance protein</fullName>
    </submittedName>
</protein>
<dbReference type="PANTHER" id="PTHR11017">
    <property type="entry name" value="LEUCINE-RICH REPEAT-CONTAINING PROTEIN"/>
    <property type="match status" value="1"/>
</dbReference>
<evidence type="ECO:0000256" key="1">
    <source>
        <dbReference type="ARBA" id="ARBA00022737"/>
    </source>
</evidence>
<dbReference type="AlphaFoldDB" id="A0A392NQK7"/>
<dbReference type="EMBL" id="LXQA010048290">
    <property type="protein sequence ID" value="MCI02157.1"/>
    <property type="molecule type" value="Genomic_DNA"/>
</dbReference>
<dbReference type="Proteomes" id="UP000265520">
    <property type="component" value="Unassembled WGS sequence"/>
</dbReference>
<name>A0A392NQK7_9FABA</name>
<dbReference type="InterPro" id="IPR044974">
    <property type="entry name" value="Disease_R_plants"/>
</dbReference>
<feature type="domain" description="Disease resistance protein Roq1-like winged-helix" evidence="2">
    <location>
        <begin position="15"/>
        <end position="61"/>
    </location>
</feature>
<evidence type="ECO:0000313" key="4">
    <source>
        <dbReference type="Proteomes" id="UP000265520"/>
    </source>
</evidence>
<proteinExistence type="predicted"/>
<sequence>MCKEEMKVLMYMFCKLVLDACGFGATSGIQILEDKALVTISSNRIQMHDLLQKMALDIVRNDQGKRSRLRDIEDVRDLLKSNKGADVVEGMLFDLSQKRISLNVKPETFNMMVDLRFLKLYVPLGMKRLTTLSHSDQGIMQFSDKLRYLESVSGMGTL</sequence>
<dbReference type="Pfam" id="PF23282">
    <property type="entry name" value="WHD_ROQ1"/>
    <property type="match status" value="1"/>
</dbReference>
<dbReference type="GO" id="GO:0006952">
    <property type="term" value="P:defense response"/>
    <property type="evidence" value="ECO:0007669"/>
    <property type="project" value="InterPro"/>
</dbReference>